<dbReference type="InterPro" id="IPR018957">
    <property type="entry name" value="Znf_C3HC4_RING-type"/>
</dbReference>
<dbReference type="EMBL" id="ML975322">
    <property type="protein sequence ID" value="KAF1833230.1"/>
    <property type="molecule type" value="Genomic_DNA"/>
</dbReference>
<dbReference type="SUPFAM" id="SSF57850">
    <property type="entry name" value="RING/U-box"/>
    <property type="match status" value="1"/>
</dbReference>
<dbReference type="SUPFAM" id="SSF54160">
    <property type="entry name" value="Chromo domain-like"/>
    <property type="match status" value="1"/>
</dbReference>
<name>A0A6A5KAC2_9PLEO</name>
<keyword evidence="9" id="KW-1185">Reference proteome</keyword>
<feature type="domain" description="Chromo" evidence="6">
    <location>
        <begin position="261"/>
        <end position="316"/>
    </location>
</feature>
<dbReference type="InterPro" id="IPR000953">
    <property type="entry name" value="Chromo/chromo_shadow_dom"/>
</dbReference>
<evidence type="ECO:0000256" key="4">
    <source>
        <dbReference type="ARBA" id="ARBA00022833"/>
    </source>
</evidence>
<evidence type="ECO:0000259" key="6">
    <source>
        <dbReference type="PROSITE" id="PS50013"/>
    </source>
</evidence>
<protein>
    <recommendedName>
        <fullName evidence="10">RING-type domain-containing protein</fullName>
    </recommendedName>
</protein>
<organism evidence="8 9">
    <name type="scientific">Decorospora gaudefroyi</name>
    <dbReference type="NCBI Taxonomy" id="184978"/>
    <lineage>
        <taxon>Eukaryota</taxon>
        <taxon>Fungi</taxon>
        <taxon>Dikarya</taxon>
        <taxon>Ascomycota</taxon>
        <taxon>Pezizomycotina</taxon>
        <taxon>Dothideomycetes</taxon>
        <taxon>Pleosporomycetidae</taxon>
        <taxon>Pleosporales</taxon>
        <taxon>Pleosporineae</taxon>
        <taxon>Pleosporaceae</taxon>
        <taxon>Decorospora</taxon>
    </lineage>
</organism>
<keyword evidence="4" id="KW-0862">Zinc</keyword>
<evidence type="ECO:0000256" key="2">
    <source>
        <dbReference type="ARBA" id="ARBA00022723"/>
    </source>
</evidence>
<dbReference type="Pfam" id="PF00097">
    <property type="entry name" value="zf-C3HC4"/>
    <property type="match status" value="1"/>
</dbReference>
<evidence type="ECO:0000313" key="8">
    <source>
        <dbReference type="EMBL" id="KAF1833230.1"/>
    </source>
</evidence>
<dbReference type="InterPro" id="IPR017907">
    <property type="entry name" value="Znf_RING_CS"/>
</dbReference>
<dbReference type="SMART" id="SM00184">
    <property type="entry name" value="RING"/>
    <property type="match status" value="1"/>
</dbReference>
<dbReference type="PROSITE" id="PS00518">
    <property type="entry name" value="ZF_RING_1"/>
    <property type="match status" value="1"/>
</dbReference>
<dbReference type="CDD" id="cd16449">
    <property type="entry name" value="RING-HC"/>
    <property type="match status" value="1"/>
</dbReference>
<dbReference type="OrthoDB" id="6105938at2759"/>
<gene>
    <name evidence="8" type="ORF">BDW02DRAFT_385939</name>
</gene>
<dbReference type="InterPro" id="IPR013083">
    <property type="entry name" value="Znf_RING/FYVE/PHD"/>
</dbReference>
<comment type="subunit">
    <text evidence="1">Component of the NuA4 histone acetyltransferase complex.</text>
</comment>
<dbReference type="PROSITE" id="PS50089">
    <property type="entry name" value="ZF_RING_2"/>
    <property type="match status" value="1"/>
</dbReference>
<evidence type="ECO:0000313" key="9">
    <source>
        <dbReference type="Proteomes" id="UP000800040"/>
    </source>
</evidence>
<keyword evidence="2" id="KW-0479">Metal-binding</keyword>
<dbReference type="InterPro" id="IPR016197">
    <property type="entry name" value="Chromo-like_dom_sf"/>
</dbReference>
<dbReference type="GO" id="GO:0008270">
    <property type="term" value="F:zinc ion binding"/>
    <property type="evidence" value="ECO:0007669"/>
    <property type="project" value="UniProtKB-KW"/>
</dbReference>
<proteinExistence type="predicted"/>
<evidence type="ECO:0000256" key="3">
    <source>
        <dbReference type="ARBA" id="ARBA00022771"/>
    </source>
</evidence>
<dbReference type="PROSITE" id="PS50013">
    <property type="entry name" value="CHROMO_2"/>
    <property type="match status" value="1"/>
</dbReference>
<evidence type="ECO:0000259" key="7">
    <source>
        <dbReference type="PROSITE" id="PS50089"/>
    </source>
</evidence>
<sequence length="316" mass="36268">MAAAPPCPHSPPLLRRRDHIPLPNDRTSCLICFDTYFSRREDGSKVRPALLPCNHVFCNRCMEEHREYSLLCPNNWCDDEAAPLSDTCERCIEWASKYQQLAPTKVVVMVDPKPMLSSLKSYFADLASSHKECKLTLSIRRTLFGHFETTLLNAEGWVFDVDGLAEVLDPLLAIQDRAYWLKKPYGKKLAKPAPSILVDASLPANEQNRDLWPNDEEPWISTVLRIWAKVQIDAEGEVKDADFKGYSTRRHEREGTMNFEFAIKQILDHRLGEDGGEKEYLVQWVGYPMPKYYKWVARAWMSGPGVHAAYDRLHSI</sequence>
<dbReference type="GO" id="GO:0006338">
    <property type="term" value="P:chromatin remodeling"/>
    <property type="evidence" value="ECO:0007669"/>
    <property type="project" value="UniProtKB-ARBA"/>
</dbReference>
<reference evidence="8" key="1">
    <citation type="submission" date="2020-01" db="EMBL/GenBank/DDBJ databases">
        <authorList>
            <consortium name="DOE Joint Genome Institute"/>
            <person name="Haridas S."/>
            <person name="Albert R."/>
            <person name="Binder M."/>
            <person name="Bloem J."/>
            <person name="Labutti K."/>
            <person name="Salamov A."/>
            <person name="Andreopoulos B."/>
            <person name="Baker S.E."/>
            <person name="Barry K."/>
            <person name="Bills G."/>
            <person name="Bluhm B.H."/>
            <person name="Cannon C."/>
            <person name="Castanera R."/>
            <person name="Culley D.E."/>
            <person name="Daum C."/>
            <person name="Ezra D."/>
            <person name="Gonzalez J.B."/>
            <person name="Henrissat B."/>
            <person name="Kuo A."/>
            <person name="Liang C."/>
            <person name="Lipzen A."/>
            <person name="Lutzoni F."/>
            <person name="Magnuson J."/>
            <person name="Mondo S."/>
            <person name="Nolan M."/>
            <person name="Ohm R."/>
            <person name="Pangilinan J."/>
            <person name="Park H.-J."/>
            <person name="Ramirez L."/>
            <person name="Alfaro M."/>
            <person name="Sun H."/>
            <person name="Tritt A."/>
            <person name="Yoshinaga Y."/>
            <person name="Zwiers L.-H."/>
            <person name="Turgeon B.G."/>
            <person name="Goodwin S.B."/>
            <person name="Spatafora J.W."/>
            <person name="Crous P.W."/>
            <person name="Grigoriev I.V."/>
        </authorList>
    </citation>
    <scope>NUCLEOTIDE SEQUENCE</scope>
    <source>
        <strain evidence="8">P77</strain>
    </source>
</reference>
<evidence type="ECO:0008006" key="10">
    <source>
        <dbReference type="Google" id="ProtNLM"/>
    </source>
</evidence>
<evidence type="ECO:0000256" key="1">
    <source>
        <dbReference type="ARBA" id="ARBA00011353"/>
    </source>
</evidence>
<accession>A0A6A5KAC2</accession>
<dbReference type="AlphaFoldDB" id="A0A6A5KAC2"/>
<keyword evidence="3 5" id="KW-0863">Zinc-finger</keyword>
<dbReference type="Gene3D" id="3.30.40.10">
    <property type="entry name" value="Zinc/RING finger domain, C3HC4 (zinc finger)"/>
    <property type="match status" value="1"/>
</dbReference>
<dbReference type="Proteomes" id="UP000800040">
    <property type="component" value="Unassembled WGS sequence"/>
</dbReference>
<evidence type="ECO:0000256" key="5">
    <source>
        <dbReference type="PROSITE-ProRule" id="PRU00175"/>
    </source>
</evidence>
<feature type="domain" description="RING-type" evidence="7">
    <location>
        <begin position="29"/>
        <end position="73"/>
    </location>
</feature>
<dbReference type="InterPro" id="IPR001841">
    <property type="entry name" value="Znf_RING"/>
</dbReference>
<dbReference type="Gene3D" id="2.40.50.40">
    <property type="match status" value="1"/>
</dbReference>